<reference evidence="10" key="1">
    <citation type="submission" date="2022-11" db="UniProtKB">
        <authorList>
            <consortium name="WormBaseParasite"/>
        </authorList>
    </citation>
    <scope>IDENTIFICATION</scope>
</reference>
<proteinExistence type="inferred from homology"/>
<comment type="function">
    <text evidence="6">Clathrin is the major protein of the polyhedral coat of coated pits and vesicles.</text>
</comment>
<dbReference type="PANTHER" id="PTHR10639">
    <property type="entry name" value="CLATHRIN LIGHT CHAIN"/>
    <property type="match status" value="1"/>
</dbReference>
<evidence type="ECO:0000256" key="7">
    <source>
        <dbReference type="SAM" id="Coils"/>
    </source>
</evidence>
<evidence type="ECO:0000256" key="1">
    <source>
        <dbReference type="ARBA" id="ARBA00004180"/>
    </source>
</evidence>
<dbReference type="GO" id="GO:0030672">
    <property type="term" value="C:synaptic vesicle membrane"/>
    <property type="evidence" value="ECO:0007669"/>
    <property type="project" value="TreeGrafter"/>
</dbReference>
<accession>A0A915K3Q1</accession>
<evidence type="ECO:0000313" key="10">
    <source>
        <dbReference type="WBParaSite" id="nRc.2.0.1.t33331-RA"/>
    </source>
</evidence>
<keyword evidence="7" id="KW-0175">Coiled coil</keyword>
<dbReference type="GO" id="GO:0005198">
    <property type="term" value="F:structural molecule activity"/>
    <property type="evidence" value="ECO:0007669"/>
    <property type="project" value="InterPro"/>
</dbReference>
<evidence type="ECO:0000256" key="5">
    <source>
        <dbReference type="ARBA" id="ARBA00023329"/>
    </source>
</evidence>
<dbReference type="InterPro" id="IPR000996">
    <property type="entry name" value="Clathrin_L-chain"/>
</dbReference>
<keyword evidence="9" id="KW-1185">Reference proteome</keyword>
<dbReference type="WBParaSite" id="nRc.2.0.1.t33331-RA">
    <property type="protein sequence ID" value="nRc.2.0.1.t33331-RA"/>
    <property type="gene ID" value="nRc.2.0.1.g33331"/>
</dbReference>
<evidence type="ECO:0000256" key="3">
    <source>
        <dbReference type="ARBA" id="ARBA00023136"/>
    </source>
</evidence>
<feature type="compositionally biased region" description="Polar residues" evidence="8">
    <location>
        <begin position="35"/>
        <end position="50"/>
    </location>
</feature>
<dbReference type="GO" id="GO:0072583">
    <property type="term" value="P:clathrin-dependent endocytosis"/>
    <property type="evidence" value="ECO:0007669"/>
    <property type="project" value="TreeGrafter"/>
</dbReference>
<comment type="similarity">
    <text evidence="2 6">Belongs to the clathrin light chain family.</text>
</comment>
<keyword evidence="4 6" id="KW-0168">Coated pit</keyword>
<dbReference type="GO" id="GO:0030130">
    <property type="term" value="C:clathrin coat of trans-Golgi network vesicle"/>
    <property type="evidence" value="ECO:0007669"/>
    <property type="project" value="InterPro"/>
</dbReference>
<feature type="coiled-coil region" evidence="7">
    <location>
        <begin position="114"/>
        <end position="167"/>
    </location>
</feature>
<keyword evidence="5 6" id="KW-0968">Cytoplasmic vesicle</keyword>
<dbReference type="Pfam" id="PF01086">
    <property type="entry name" value="Clathrin_lg_ch"/>
    <property type="match status" value="1"/>
</dbReference>
<feature type="region of interest" description="Disordered" evidence="8">
    <location>
        <begin position="32"/>
        <end position="73"/>
    </location>
</feature>
<evidence type="ECO:0000313" key="9">
    <source>
        <dbReference type="Proteomes" id="UP000887565"/>
    </source>
</evidence>
<dbReference type="AlphaFoldDB" id="A0A915K3Q1"/>
<dbReference type="PANTHER" id="PTHR10639:SF7">
    <property type="entry name" value="CLATHRIN LIGHT CHAIN"/>
    <property type="match status" value="1"/>
</dbReference>
<sequence length="217" mass="24953">MATSDPLADFLAREKDEFAVLDDEDAFGRVDELSHPTSQLNGFSDTNGHANLNGDEQDFFGVQNDDNISTTNADVTSFDSLPVASDLRPQSAVTPPVAIPVMPRIEPEKIRKWRDEQKTRLENKDAQEEKEKERLRQQARKELEDWYKIRDEQLEKTKNSNKSAEQEFVRERDVDLPGQEWERIARLCEFNPKASKNAKDVSRMRTLLLQMKSAKSN</sequence>
<organism evidence="9 10">
    <name type="scientific">Romanomermis culicivorax</name>
    <name type="common">Nematode worm</name>
    <dbReference type="NCBI Taxonomy" id="13658"/>
    <lineage>
        <taxon>Eukaryota</taxon>
        <taxon>Metazoa</taxon>
        <taxon>Ecdysozoa</taxon>
        <taxon>Nematoda</taxon>
        <taxon>Enoplea</taxon>
        <taxon>Dorylaimia</taxon>
        <taxon>Mermithida</taxon>
        <taxon>Mermithoidea</taxon>
        <taxon>Mermithidae</taxon>
        <taxon>Romanomermis</taxon>
    </lineage>
</organism>
<dbReference type="Proteomes" id="UP000887565">
    <property type="component" value="Unplaced"/>
</dbReference>
<protein>
    <recommendedName>
        <fullName evidence="6">Clathrin light chain</fullName>
    </recommendedName>
</protein>
<evidence type="ECO:0000256" key="6">
    <source>
        <dbReference type="RuleBase" id="RU363137"/>
    </source>
</evidence>
<feature type="compositionally biased region" description="Polar residues" evidence="8">
    <location>
        <begin position="64"/>
        <end position="73"/>
    </location>
</feature>
<dbReference type="GO" id="GO:0032050">
    <property type="term" value="F:clathrin heavy chain binding"/>
    <property type="evidence" value="ECO:0007669"/>
    <property type="project" value="TreeGrafter"/>
</dbReference>
<evidence type="ECO:0000256" key="4">
    <source>
        <dbReference type="ARBA" id="ARBA00023176"/>
    </source>
</evidence>
<name>A0A915K3Q1_ROMCU</name>
<dbReference type="GO" id="GO:0030132">
    <property type="term" value="C:clathrin coat of coated pit"/>
    <property type="evidence" value="ECO:0007669"/>
    <property type="project" value="InterPro"/>
</dbReference>
<dbReference type="GO" id="GO:0099631">
    <property type="term" value="C:postsynaptic endocytic zone cytoplasmic component"/>
    <property type="evidence" value="ECO:0007669"/>
    <property type="project" value="TreeGrafter"/>
</dbReference>
<dbReference type="GO" id="GO:0006886">
    <property type="term" value="P:intracellular protein transport"/>
    <property type="evidence" value="ECO:0007669"/>
    <property type="project" value="InterPro"/>
</dbReference>
<evidence type="ECO:0000256" key="8">
    <source>
        <dbReference type="SAM" id="MobiDB-lite"/>
    </source>
</evidence>
<keyword evidence="3 6" id="KW-0472">Membrane</keyword>
<evidence type="ECO:0000256" key="2">
    <source>
        <dbReference type="ARBA" id="ARBA00005263"/>
    </source>
</evidence>
<comment type="subcellular location">
    <subcellularLocation>
        <location evidence="1 6">Cytoplasmic vesicle membrane</location>
        <topology evidence="1 6">Peripheral membrane protein</topology>
        <orientation evidence="1 6">Cytoplasmic side</orientation>
    </subcellularLocation>
    <subcellularLocation>
        <location evidence="6">Membrane</location>
        <location evidence="6">Coated pit</location>
        <topology evidence="6">Peripheral membrane protein</topology>
        <orientation evidence="6">Cytoplasmic side</orientation>
    </subcellularLocation>
    <text evidence="6">Cytoplasmic face of coated pits and vesicles.</text>
</comment>